<feature type="domain" description="Endonuclease GajA/Old nuclease/RecF-like AAA" evidence="1">
    <location>
        <begin position="7"/>
        <end position="375"/>
    </location>
</feature>
<proteinExistence type="predicted"/>
<evidence type="ECO:0000313" key="5">
    <source>
        <dbReference type="Proteomes" id="UP000595038"/>
    </source>
</evidence>
<dbReference type="PANTHER" id="PTHR43581:SF4">
    <property type="entry name" value="ATP_GTP PHOSPHATASE"/>
    <property type="match status" value="1"/>
</dbReference>
<dbReference type="RefSeq" id="WP_003177753.1">
    <property type="nucleotide sequence ID" value="NZ_CAJCKC010000007.1"/>
</dbReference>
<dbReference type="Proteomes" id="UP000435910">
    <property type="component" value="Unassembled WGS sequence"/>
</dbReference>
<dbReference type="InterPro" id="IPR041685">
    <property type="entry name" value="AAA_GajA/Old/RecF-like"/>
</dbReference>
<dbReference type="Pfam" id="PF13175">
    <property type="entry name" value="AAA_15"/>
    <property type="match status" value="1"/>
</dbReference>
<organism evidence="3 4">
    <name type="scientific">Bacillus licheniformis</name>
    <dbReference type="NCBI Taxonomy" id="1402"/>
    <lineage>
        <taxon>Bacteria</taxon>
        <taxon>Bacillati</taxon>
        <taxon>Bacillota</taxon>
        <taxon>Bacilli</taxon>
        <taxon>Bacillales</taxon>
        <taxon>Bacillaceae</taxon>
        <taxon>Bacillus</taxon>
    </lineage>
</organism>
<protein>
    <submittedName>
        <fullName evidence="2">AAA family ATPase</fullName>
    </submittedName>
    <submittedName>
        <fullName evidence="3">DNA replication and repair protein RecF</fullName>
    </submittedName>
</protein>
<dbReference type="AlphaFoldDB" id="A0A8B5YBU7"/>
<evidence type="ECO:0000259" key="1">
    <source>
        <dbReference type="Pfam" id="PF13175"/>
    </source>
</evidence>
<dbReference type="EMBL" id="NILC01000023">
    <property type="protein sequence ID" value="TWL27617.1"/>
    <property type="molecule type" value="Genomic_DNA"/>
</dbReference>
<reference evidence="3 4" key="1">
    <citation type="submission" date="2019-06" db="EMBL/GenBank/DDBJ databases">
        <title>Genome sequence analysis of &gt;100 Bacillus licheniformis strains suggests intrinsic resistance to this species.</title>
        <authorList>
            <person name="Wels M."/>
            <person name="Siezen R.J."/>
            <person name="Johansen E."/>
            <person name="Stuer-Lauridsen B."/>
            <person name="Bjerre K."/>
            <person name="Nielsen B.K.K."/>
        </authorList>
    </citation>
    <scope>NUCLEOTIDE SEQUENCE [LARGE SCALE GENOMIC DNA]</scope>
    <source>
        <strain evidence="3 4">BAC-16736</strain>
    </source>
</reference>
<accession>A0A8B5YBU7</accession>
<sequence>MLISSFINGYKSYNKAYFVPITIGLHDKYTVYIGNNGVGKSGILEAIDVFFNNREWNVYKGAKKDDVYISPVFLINKKEFNARFENHNRFNRAEINEFQKTIADLTKISDYIWGNLDGIVRGSSRREHIDKFFEMKRKLEDRYKEDYYLLVIGVKSNGKTTLNPFQGYLGKLIEESEKRMDKIRKMILLHYSYVYISVEQRANDILKIEAEQMQKLMSRDVLELVDKIIEQPLNIEGRNINFLSYINQNLDKFMDEINEKIKCIDTRYDYGVSANYKKRLTRTDLRDKILEAYFLKKSLRHNQREISKLSSGEQRKALVDIAYAFLSNFNQKEKEIVLAIDEPEVSLNVANCFAQFTRIEDLANKFNSQIIITTHWYGFLPITTKGQLIHLEKSIDNLKINQYSFFNYLDNQRSFPEDVELKSMFDLATSILSYIKTNETHSNWIICEGGDDKIYLDTILPENKEYRILPVGGCGNVVKLFNLLLNPLLIDKKERKEFKGKILCIIDTDETKMNYKFENLKDMPISLRRLQVFKSNNEEVIKLLDVAKQGTIYEKTEIEDCLDPQIYYNSIKTVILSSQDSNIIDLFNNFELNREKKFSKISGDDSLLLPNGNEAYRRKNELVSFLEKPEIKMLVAKEYSQESQSTNITHALAIEIIDYFEESMITVS</sequence>
<dbReference type="InterPro" id="IPR051396">
    <property type="entry name" value="Bact_Antivir_Def_Nuclease"/>
</dbReference>
<name>A0A8B5YBU7_BACLI</name>
<dbReference type="Proteomes" id="UP000595038">
    <property type="component" value="Chromosome"/>
</dbReference>
<dbReference type="PANTHER" id="PTHR43581">
    <property type="entry name" value="ATP/GTP PHOSPHATASE"/>
    <property type="match status" value="1"/>
</dbReference>
<dbReference type="Gene3D" id="3.40.50.300">
    <property type="entry name" value="P-loop containing nucleotide triphosphate hydrolases"/>
    <property type="match status" value="1"/>
</dbReference>
<reference evidence="2 5" key="2">
    <citation type="submission" date="2020-12" db="EMBL/GenBank/DDBJ databases">
        <title>FDA dAtabase for Regulatory Grade micrObial Sequences (FDA-ARGOS): Supporting development and validation of Infectious Disease Dx tests.</title>
        <authorList>
            <person name="Nelson B."/>
            <person name="Plummer A."/>
            <person name="Tallon L."/>
            <person name="Sadzewicz L."/>
            <person name="Zhao X."/>
            <person name="Boylan J."/>
            <person name="Ott S."/>
            <person name="Bowen H."/>
            <person name="Vavikolanu K."/>
            <person name="Mehta A."/>
            <person name="Aluvathingal J."/>
            <person name="Nadendla S."/>
            <person name="Myers T."/>
            <person name="Yan Y."/>
            <person name="Sichtig H."/>
        </authorList>
    </citation>
    <scope>NUCLEOTIDE SEQUENCE [LARGE SCALE GENOMIC DNA]</scope>
    <source>
        <strain evidence="2 5">FDAARGOS_923</strain>
    </source>
</reference>
<dbReference type="SUPFAM" id="SSF52540">
    <property type="entry name" value="P-loop containing nucleoside triphosphate hydrolases"/>
    <property type="match status" value="1"/>
</dbReference>
<evidence type="ECO:0000313" key="2">
    <source>
        <dbReference type="EMBL" id="QPR73471.1"/>
    </source>
</evidence>
<dbReference type="InterPro" id="IPR027417">
    <property type="entry name" value="P-loop_NTPase"/>
</dbReference>
<gene>
    <name evidence="3" type="ORF">CHCC16736_2938</name>
    <name evidence="2" type="ORF">I6G80_04160</name>
</gene>
<evidence type="ECO:0000313" key="3">
    <source>
        <dbReference type="EMBL" id="TWL27617.1"/>
    </source>
</evidence>
<dbReference type="EMBL" id="CP065647">
    <property type="protein sequence ID" value="QPR73471.1"/>
    <property type="molecule type" value="Genomic_DNA"/>
</dbReference>
<evidence type="ECO:0000313" key="4">
    <source>
        <dbReference type="Proteomes" id="UP000435910"/>
    </source>
</evidence>